<dbReference type="InterPro" id="IPR012951">
    <property type="entry name" value="BBE"/>
</dbReference>
<dbReference type="Gene3D" id="3.30.465.10">
    <property type="match status" value="1"/>
</dbReference>
<accession>A0A9W4XD31</accession>
<comment type="caution">
    <text evidence="7">The sequence shown here is derived from an EMBL/GenBank/DDBJ whole genome shotgun (WGS) entry which is preliminary data.</text>
</comment>
<evidence type="ECO:0000256" key="3">
    <source>
        <dbReference type="ARBA" id="ARBA00022630"/>
    </source>
</evidence>
<evidence type="ECO:0000256" key="5">
    <source>
        <dbReference type="ARBA" id="ARBA00023002"/>
    </source>
</evidence>
<evidence type="ECO:0000256" key="4">
    <source>
        <dbReference type="ARBA" id="ARBA00022827"/>
    </source>
</evidence>
<evidence type="ECO:0000256" key="2">
    <source>
        <dbReference type="ARBA" id="ARBA00005466"/>
    </source>
</evidence>
<dbReference type="SUPFAM" id="SSF56176">
    <property type="entry name" value="FAD-binding/transporter-associated domain-like"/>
    <property type="match status" value="1"/>
</dbReference>
<protein>
    <recommendedName>
        <fullName evidence="6">FAD-binding PCMH-type domain-containing protein</fullName>
    </recommendedName>
</protein>
<comment type="cofactor">
    <cofactor evidence="1">
        <name>FAD</name>
        <dbReference type="ChEBI" id="CHEBI:57692"/>
    </cofactor>
</comment>
<proteinExistence type="inferred from homology"/>
<dbReference type="InterPro" id="IPR016166">
    <property type="entry name" value="FAD-bd_PCMH"/>
</dbReference>
<gene>
    <name evidence="7" type="ORF">PDIGIT_LOCUS413</name>
</gene>
<evidence type="ECO:0000313" key="7">
    <source>
        <dbReference type="EMBL" id="CAI6236349.1"/>
    </source>
</evidence>
<dbReference type="OrthoDB" id="9996127at2759"/>
<dbReference type="InterPro" id="IPR016169">
    <property type="entry name" value="FAD-bd_PCMH_sub2"/>
</dbReference>
<dbReference type="PROSITE" id="PS51387">
    <property type="entry name" value="FAD_PCMH"/>
    <property type="match status" value="1"/>
</dbReference>
<dbReference type="Gene3D" id="3.40.462.20">
    <property type="match status" value="1"/>
</dbReference>
<keyword evidence="3" id="KW-0285">Flavoprotein</keyword>
<organism evidence="7 8">
    <name type="scientific">Periconia digitata</name>
    <dbReference type="NCBI Taxonomy" id="1303443"/>
    <lineage>
        <taxon>Eukaryota</taxon>
        <taxon>Fungi</taxon>
        <taxon>Dikarya</taxon>
        <taxon>Ascomycota</taxon>
        <taxon>Pezizomycotina</taxon>
        <taxon>Dothideomycetes</taxon>
        <taxon>Pleosporomycetidae</taxon>
        <taxon>Pleosporales</taxon>
        <taxon>Massarineae</taxon>
        <taxon>Periconiaceae</taxon>
        <taxon>Periconia</taxon>
    </lineage>
</organism>
<evidence type="ECO:0000256" key="1">
    <source>
        <dbReference type="ARBA" id="ARBA00001974"/>
    </source>
</evidence>
<evidence type="ECO:0000313" key="8">
    <source>
        <dbReference type="Proteomes" id="UP001152607"/>
    </source>
</evidence>
<dbReference type="AlphaFoldDB" id="A0A9W4XD31"/>
<keyword evidence="4" id="KW-0274">FAD</keyword>
<dbReference type="Pfam" id="PF08031">
    <property type="entry name" value="BBE"/>
    <property type="match status" value="1"/>
</dbReference>
<dbReference type="EMBL" id="CAOQHR010000001">
    <property type="protein sequence ID" value="CAI6236349.1"/>
    <property type="molecule type" value="Genomic_DNA"/>
</dbReference>
<keyword evidence="5" id="KW-0560">Oxidoreductase</keyword>
<dbReference type="GO" id="GO:0016491">
    <property type="term" value="F:oxidoreductase activity"/>
    <property type="evidence" value="ECO:0007669"/>
    <property type="project" value="UniProtKB-KW"/>
</dbReference>
<dbReference type="InterPro" id="IPR050416">
    <property type="entry name" value="FAD-linked_Oxidoreductase"/>
</dbReference>
<evidence type="ECO:0000259" key="6">
    <source>
        <dbReference type="PROSITE" id="PS51387"/>
    </source>
</evidence>
<sequence length="569" mass="62795">MEMSSTKITCAEHAGARYQHYSPLITIHTHSFGCQLKGFQTTLFYQIKSFSSKPRPRIATMKFNMSFFGGLLPVFNVDAPGVIASSFGEISAMAEALSPLLSKTASLYLPSDPEWNDLQVRGSSPRVQPNFDMVVEVGTEGDVQATVQVANQFNVSFLAVTGTHGWTNSLNDVSHGIQIRMRRLNLTTVDAGGKSATVQGGTLQHEITRALYPYNKQAVTGVCECVSVVGPLLAGGHSVLQARHGYALDNMISARVVLADGSIIEASEGENSDLFWALRGAGQNFGIVTSMVLKIYDIQRNWTVYTFIYSQDKIANLFELVNKVDADPKRPTSMFLFGVGTKIPDIDGDKPVIAYNVGIETSETEAGEWAQLFLEVGPVATEIARDVDYVSLYTVLQNNIESSTCRKEQNILANGASIPAWNVTALSDAFSIFNELTADSRYSTSVFLLENYGLKGVQEVDPASTSLSLEERIYPILTSAAIWWEGNKPQDAVDALAYASRIRQALAVQDERARDHTYVNYAVGGETIQQMYGHEDWRIERLLQLKTKYDSQNRFRFYNPLVKEHHAGS</sequence>
<dbReference type="Pfam" id="PF01565">
    <property type="entry name" value="FAD_binding_4"/>
    <property type="match status" value="1"/>
</dbReference>
<comment type="similarity">
    <text evidence="2">Belongs to the oxygen-dependent FAD-linked oxidoreductase family.</text>
</comment>
<reference evidence="7" key="1">
    <citation type="submission" date="2023-01" db="EMBL/GenBank/DDBJ databases">
        <authorList>
            <person name="Van Ghelder C."/>
            <person name="Rancurel C."/>
        </authorList>
    </citation>
    <scope>NUCLEOTIDE SEQUENCE</scope>
    <source>
        <strain evidence="7">CNCM I-4278</strain>
    </source>
</reference>
<dbReference type="GO" id="GO:0071949">
    <property type="term" value="F:FAD binding"/>
    <property type="evidence" value="ECO:0007669"/>
    <property type="project" value="InterPro"/>
</dbReference>
<keyword evidence="8" id="KW-1185">Reference proteome</keyword>
<dbReference type="PANTHER" id="PTHR42973">
    <property type="entry name" value="BINDING OXIDOREDUCTASE, PUTATIVE (AFU_ORTHOLOGUE AFUA_1G17690)-RELATED"/>
    <property type="match status" value="1"/>
</dbReference>
<dbReference type="InterPro" id="IPR006094">
    <property type="entry name" value="Oxid_FAD_bind_N"/>
</dbReference>
<name>A0A9W4XD31_9PLEO</name>
<feature type="domain" description="FAD-binding PCMH-type" evidence="6">
    <location>
        <begin position="127"/>
        <end position="298"/>
    </location>
</feature>
<dbReference type="PANTHER" id="PTHR42973:SF9">
    <property type="entry name" value="FAD-BINDING PCMH-TYPE DOMAIN-CONTAINING PROTEIN-RELATED"/>
    <property type="match status" value="1"/>
</dbReference>
<dbReference type="InterPro" id="IPR036318">
    <property type="entry name" value="FAD-bd_PCMH-like_sf"/>
</dbReference>
<dbReference type="Proteomes" id="UP001152607">
    <property type="component" value="Unassembled WGS sequence"/>
</dbReference>